<name>A0A9D4FJ94_DREPO</name>
<reference evidence="1" key="1">
    <citation type="journal article" date="2019" name="bioRxiv">
        <title>The Genome of the Zebra Mussel, Dreissena polymorpha: A Resource for Invasive Species Research.</title>
        <authorList>
            <person name="McCartney M.A."/>
            <person name="Auch B."/>
            <person name="Kono T."/>
            <person name="Mallez S."/>
            <person name="Zhang Y."/>
            <person name="Obille A."/>
            <person name="Becker A."/>
            <person name="Abrahante J.E."/>
            <person name="Garbe J."/>
            <person name="Badalamenti J.P."/>
            <person name="Herman A."/>
            <person name="Mangelson H."/>
            <person name="Liachko I."/>
            <person name="Sullivan S."/>
            <person name="Sone E.D."/>
            <person name="Koren S."/>
            <person name="Silverstein K.A.T."/>
            <person name="Beckman K.B."/>
            <person name="Gohl D.M."/>
        </authorList>
    </citation>
    <scope>NUCLEOTIDE SEQUENCE</scope>
    <source>
        <strain evidence="1">Duluth1</strain>
        <tissue evidence="1">Whole animal</tissue>
    </source>
</reference>
<sequence>MTSFNALMECSQNTIINRPSGHCKFGGHCNRDFECECPAQTGYWKKLRATFVSFWNLNI</sequence>
<dbReference type="Proteomes" id="UP000828390">
    <property type="component" value="Unassembled WGS sequence"/>
</dbReference>
<gene>
    <name evidence="1" type="ORF">DPMN_152640</name>
</gene>
<organism evidence="1 2">
    <name type="scientific">Dreissena polymorpha</name>
    <name type="common">Zebra mussel</name>
    <name type="synonym">Mytilus polymorpha</name>
    <dbReference type="NCBI Taxonomy" id="45954"/>
    <lineage>
        <taxon>Eukaryota</taxon>
        <taxon>Metazoa</taxon>
        <taxon>Spiralia</taxon>
        <taxon>Lophotrochozoa</taxon>
        <taxon>Mollusca</taxon>
        <taxon>Bivalvia</taxon>
        <taxon>Autobranchia</taxon>
        <taxon>Heteroconchia</taxon>
        <taxon>Euheterodonta</taxon>
        <taxon>Imparidentia</taxon>
        <taxon>Neoheterodontei</taxon>
        <taxon>Myida</taxon>
        <taxon>Dreissenoidea</taxon>
        <taxon>Dreissenidae</taxon>
        <taxon>Dreissena</taxon>
    </lineage>
</organism>
<dbReference type="EMBL" id="JAIWYP010000007">
    <property type="protein sequence ID" value="KAH3799036.1"/>
    <property type="molecule type" value="Genomic_DNA"/>
</dbReference>
<keyword evidence="2" id="KW-1185">Reference proteome</keyword>
<evidence type="ECO:0000313" key="2">
    <source>
        <dbReference type="Proteomes" id="UP000828390"/>
    </source>
</evidence>
<proteinExistence type="predicted"/>
<dbReference type="AlphaFoldDB" id="A0A9D4FJ94"/>
<accession>A0A9D4FJ94</accession>
<comment type="caution">
    <text evidence="1">The sequence shown here is derived from an EMBL/GenBank/DDBJ whole genome shotgun (WGS) entry which is preliminary data.</text>
</comment>
<protein>
    <submittedName>
        <fullName evidence="1">Uncharacterized protein</fullName>
    </submittedName>
</protein>
<evidence type="ECO:0000313" key="1">
    <source>
        <dbReference type="EMBL" id="KAH3799036.1"/>
    </source>
</evidence>
<reference evidence="1" key="2">
    <citation type="submission" date="2020-11" db="EMBL/GenBank/DDBJ databases">
        <authorList>
            <person name="McCartney M.A."/>
            <person name="Auch B."/>
            <person name="Kono T."/>
            <person name="Mallez S."/>
            <person name="Becker A."/>
            <person name="Gohl D.M."/>
            <person name="Silverstein K.A.T."/>
            <person name="Koren S."/>
            <person name="Bechman K.B."/>
            <person name="Herman A."/>
            <person name="Abrahante J.E."/>
            <person name="Garbe J."/>
        </authorList>
    </citation>
    <scope>NUCLEOTIDE SEQUENCE</scope>
    <source>
        <strain evidence="1">Duluth1</strain>
        <tissue evidence="1">Whole animal</tissue>
    </source>
</reference>